<feature type="compositionally biased region" description="Acidic residues" evidence="18">
    <location>
        <begin position="541"/>
        <end position="555"/>
    </location>
</feature>
<feature type="repeat" description="WD" evidence="17">
    <location>
        <begin position="261"/>
        <end position="303"/>
    </location>
</feature>
<dbReference type="FunFam" id="1.25.40.1030:FF:000011">
    <property type="entry name" value="SEC31 homolog B, COPII coat complex component"/>
    <property type="match status" value="1"/>
</dbReference>
<evidence type="ECO:0000256" key="10">
    <source>
        <dbReference type="ARBA" id="ARBA00022927"/>
    </source>
</evidence>
<accession>A0A671MWD8</accession>
<dbReference type="PROSITE" id="PS50082">
    <property type="entry name" value="WD_REPEATS_2"/>
    <property type="match status" value="2"/>
</dbReference>
<keyword evidence="6 17" id="KW-0853">WD repeat</keyword>
<feature type="region of interest" description="Disordered" evidence="18">
    <location>
        <begin position="824"/>
        <end position="865"/>
    </location>
</feature>
<organism evidence="19 20">
    <name type="scientific">Sinocyclocheilus anshuiensis</name>
    <dbReference type="NCBI Taxonomy" id="1608454"/>
    <lineage>
        <taxon>Eukaryota</taxon>
        <taxon>Metazoa</taxon>
        <taxon>Chordata</taxon>
        <taxon>Craniata</taxon>
        <taxon>Vertebrata</taxon>
        <taxon>Euteleostomi</taxon>
        <taxon>Actinopterygii</taxon>
        <taxon>Neopterygii</taxon>
        <taxon>Teleostei</taxon>
        <taxon>Ostariophysi</taxon>
        <taxon>Cypriniformes</taxon>
        <taxon>Cyprinidae</taxon>
        <taxon>Cyprininae</taxon>
        <taxon>Sinocyclocheilus</taxon>
    </lineage>
</organism>
<evidence type="ECO:0000256" key="15">
    <source>
        <dbReference type="ARBA" id="ARBA00041470"/>
    </source>
</evidence>
<comment type="function">
    <text evidence="13">Component of the coat protein complex II (COPII) which promotes the formation of transport vesicles from the endoplasmic reticulum (ER). The coat has two main functions, the physical deformation of the endoplasmic reticulum membrane into vesicles and the selection of cargo molecules.</text>
</comment>
<protein>
    <recommendedName>
        <fullName evidence="14">Protein transport protein Sec31A</fullName>
    </recommendedName>
    <alternativeName>
        <fullName evidence="16">SEC31-like protein 1</fullName>
    </alternativeName>
    <alternativeName>
        <fullName evidence="15">SEC31-related protein A</fullName>
    </alternativeName>
</protein>
<feature type="compositionally biased region" description="Polar residues" evidence="18">
    <location>
        <begin position="848"/>
        <end position="864"/>
    </location>
</feature>
<dbReference type="SMART" id="SM00320">
    <property type="entry name" value="WD40"/>
    <property type="match status" value="6"/>
</dbReference>
<dbReference type="FunFam" id="2.130.10.10:FF:000009">
    <property type="entry name" value="Protein transport protein Sec31A isoform A"/>
    <property type="match status" value="1"/>
</dbReference>
<dbReference type="InterPro" id="IPR015943">
    <property type="entry name" value="WD40/YVTN_repeat-like_dom_sf"/>
</dbReference>
<keyword evidence="4" id="KW-0813">Transport</keyword>
<evidence type="ECO:0000313" key="20">
    <source>
        <dbReference type="Proteomes" id="UP000472260"/>
    </source>
</evidence>
<dbReference type="InterPro" id="IPR001680">
    <property type="entry name" value="WD40_rpt"/>
</dbReference>
<evidence type="ECO:0000256" key="12">
    <source>
        <dbReference type="ARBA" id="ARBA00023329"/>
    </source>
</evidence>
<evidence type="ECO:0000256" key="9">
    <source>
        <dbReference type="ARBA" id="ARBA00022892"/>
    </source>
</evidence>
<evidence type="ECO:0000256" key="2">
    <source>
        <dbReference type="ARBA" id="ARBA00004406"/>
    </source>
</evidence>
<dbReference type="Proteomes" id="UP000472260">
    <property type="component" value="Unassembled WGS sequence"/>
</dbReference>
<reference evidence="19" key="1">
    <citation type="submission" date="2025-08" db="UniProtKB">
        <authorList>
            <consortium name="Ensembl"/>
        </authorList>
    </citation>
    <scope>IDENTIFICATION</scope>
</reference>
<keyword evidence="7" id="KW-0677">Repeat</keyword>
<dbReference type="GO" id="GO:0090110">
    <property type="term" value="P:COPII-coated vesicle cargo loading"/>
    <property type="evidence" value="ECO:0007669"/>
    <property type="project" value="TreeGrafter"/>
</dbReference>
<comment type="subcellular location">
    <subcellularLocation>
        <location evidence="1">Cytoplasmic vesicle</location>
        <location evidence="1">COPII-coated vesicle membrane</location>
        <topology evidence="1">Peripheral membrane protein</topology>
        <orientation evidence="1">Cytoplasmic side</orientation>
    </subcellularLocation>
    <subcellularLocation>
        <location evidence="2">Endoplasmic reticulum membrane</location>
        <topology evidence="2">Peripheral membrane protein</topology>
    </subcellularLocation>
</comment>
<dbReference type="GO" id="GO:0007029">
    <property type="term" value="P:endoplasmic reticulum organization"/>
    <property type="evidence" value="ECO:0007669"/>
    <property type="project" value="TreeGrafter"/>
</dbReference>
<evidence type="ECO:0000256" key="16">
    <source>
        <dbReference type="ARBA" id="ARBA00043112"/>
    </source>
</evidence>
<feature type="region of interest" description="Disordered" evidence="18">
    <location>
        <begin position="959"/>
        <end position="1036"/>
    </location>
</feature>
<comment type="similarity">
    <text evidence="3">Belongs to the WD repeat SEC31 family.</text>
</comment>
<dbReference type="SUPFAM" id="SSF50978">
    <property type="entry name" value="WD40 repeat-like"/>
    <property type="match status" value="1"/>
</dbReference>
<name>A0A671MWD8_9TELE</name>
<dbReference type="InterPro" id="IPR040251">
    <property type="entry name" value="SEC31-like"/>
</dbReference>
<keyword evidence="12" id="KW-0968">Cytoplasmic vesicle</keyword>
<dbReference type="Ensembl" id="ENSSANT00000039731.1">
    <property type="protein sequence ID" value="ENSSANP00000037322.1"/>
    <property type="gene ID" value="ENSSANG00000016230.1"/>
</dbReference>
<dbReference type="GO" id="GO:0005789">
    <property type="term" value="C:endoplasmic reticulum membrane"/>
    <property type="evidence" value="ECO:0007669"/>
    <property type="project" value="UniProtKB-SubCell"/>
</dbReference>
<keyword evidence="20" id="KW-1185">Reference proteome</keyword>
<evidence type="ECO:0000256" key="17">
    <source>
        <dbReference type="PROSITE-ProRule" id="PRU00221"/>
    </source>
</evidence>
<evidence type="ECO:0000256" key="13">
    <source>
        <dbReference type="ARBA" id="ARBA00025471"/>
    </source>
</evidence>
<feature type="compositionally biased region" description="Pro residues" evidence="18">
    <location>
        <begin position="829"/>
        <end position="841"/>
    </location>
</feature>
<keyword evidence="8" id="KW-0256">Endoplasmic reticulum</keyword>
<evidence type="ECO:0000313" key="19">
    <source>
        <dbReference type="Ensembl" id="ENSSANP00000037322.1"/>
    </source>
</evidence>
<evidence type="ECO:0000256" key="7">
    <source>
        <dbReference type="ARBA" id="ARBA00022737"/>
    </source>
</evidence>
<gene>
    <name evidence="19" type="primary">LOC107683464</name>
</gene>
<dbReference type="PANTHER" id="PTHR13923:SF23">
    <property type="entry name" value="PROTEIN TRANSPORT PROTEIN SEC31A"/>
    <property type="match status" value="1"/>
</dbReference>
<dbReference type="GO" id="GO:0005198">
    <property type="term" value="F:structural molecule activity"/>
    <property type="evidence" value="ECO:0007669"/>
    <property type="project" value="TreeGrafter"/>
</dbReference>
<dbReference type="Gene3D" id="1.20.940.10">
    <property type="entry name" value="Functional domain of the splicing factor Prp18"/>
    <property type="match status" value="1"/>
</dbReference>
<proteinExistence type="inferred from homology"/>
<dbReference type="GO" id="GO:0070971">
    <property type="term" value="C:endoplasmic reticulum exit site"/>
    <property type="evidence" value="ECO:0007669"/>
    <property type="project" value="TreeGrafter"/>
</dbReference>
<evidence type="ECO:0000256" key="6">
    <source>
        <dbReference type="ARBA" id="ARBA00022574"/>
    </source>
</evidence>
<dbReference type="GO" id="GO:0015031">
    <property type="term" value="P:protein transport"/>
    <property type="evidence" value="ECO:0007669"/>
    <property type="project" value="UniProtKB-KW"/>
</dbReference>
<feature type="repeat" description="WD" evidence="17">
    <location>
        <begin position="123"/>
        <end position="165"/>
    </location>
</feature>
<evidence type="ECO:0000256" key="8">
    <source>
        <dbReference type="ARBA" id="ARBA00022824"/>
    </source>
</evidence>
<feature type="region of interest" description="Disordered" evidence="18">
    <location>
        <begin position="518"/>
        <end position="563"/>
    </location>
</feature>
<keyword evidence="9" id="KW-0931">ER-Golgi transport</keyword>
<evidence type="ECO:0000256" key="14">
    <source>
        <dbReference type="ARBA" id="ARBA00039468"/>
    </source>
</evidence>
<evidence type="ECO:0000256" key="1">
    <source>
        <dbReference type="ARBA" id="ARBA00004299"/>
    </source>
</evidence>
<sequence>MSLFRMKLKEIKRTALQAWSPAQQHPIYLAAGTSAQQLDATFSTNASLEIFELDLSDPTLAMKSCGSFSSPHRYHKLVWGPHGIEDQSLPSGVLIAGGENGNIILYDASKIIAGDSEVIISQSEKHTGPVRALDVNSFQTNLVASGGNESEIYIWDLNNLSSPMTPGPKTQPLEDISCVAWNRQVQHILASASPSGKASVWDLRKNDLIIKVSDHSNRMHCSGLAWNPEVATQLVLASEDDRMPVIQMWDLRFATSPLKVLESHTRGVLAIAWSEADPELLLSCGKDNRILCWNPNTAEVLYELPTSTQWCFDIQWCPRNPAVLSAAAFDGHISIYSIMGGSNDNAITLQAEQLSSSFGNMDPFGTGKMLPPLQLPQTATSQSTVTPLKKPPKWIRRPVGASFAFGGKLVTLDNIKPAAQQPQQTAAHVVHISQVVTETDFLDRSNQLQVTLTAGNFHEYCQNKTEAAQSEFEKTVWSFLKVNFEEDARGNYLELLGYKKEELALKIASALERNCKSDEADVVEKKSPAEEETEPPATETSDLDEVPFEDEEPAVEETYNTEVTPAPASDAINLKVSQDIDGLITQALLTGDYEAAVNLCLHDNRMADGIILAIAGGPELLAKTQKKYFTKTQSKISKLISAVVMKDWLDILETCDLQNWKEALAAVMTYAKPEEFSSLCGLLGSRLEATEDMALQAQACLCYICAGTVEQLVAYWAKAQDSSSPLALQELVEKVVVLQRAVLRAQGGVSPDMGALLAVKMNQYASLLASQGSLQTAISYLPTNTQQVAVQQLRDRLSRALGQQQHAVTGMQDMRQTLPTAAPVQTYTQPPPQPPQVPAAPPQYYQQGRSTSTVTSWSNQTPTALPSVPHPLVPAADPQVESTAPAFGLQSPVSASVPASAAFMFSQQYQNYPQVQQFMPAAGTPGIYQPLQYSSSLASPLPPPPSSAAAAVYPPQFMHPASSQPAAPPVISGPPQGGQPFSPPPLSSGVSFQHGGPGSPTAYLPPPVARASGPQNGWNDPPALNRAPKKKKVPENFTPPAPITAPIMAPLGDPQVPAAQTMQTLQLQQQGPDQPVGPATFSPIQQQPLGPPGRNPSMPQGNMEGAPGAPIGDVIKPLQSIPSEKITKKPIPEEHMVLKTTFEGLIQKCLAAASDPQTKRKLDDAHKRLEYLYDKLREQTLSPAIVGGLHSMARSIECRCYTDGLNIHTHIVSSSNFSETSAFMPVLKVVLTQANKLAV</sequence>
<evidence type="ECO:0000256" key="18">
    <source>
        <dbReference type="SAM" id="MobiDB-lite"/>
    </source>
</evidence>
<dbReference type="AlphaFoldDB" id="A0A671MWD8"/>
<dbReference type="InterPro" id="IPR036322">
    <property type="entry name" value="WD40_repeat_dom_sf"/>
</dbReference>
<evidence type="ECO:0000256" key="3">
    <source>
        <dbReference type="ARBA" id="ARBA00009358"/>
    </source>
</evidence>
<dbReference type="Pfam" id="PF00400">
    <property type="entry name" value="WD40"/>
    <property type="match status" value="2"/>
</dbReference>
<keyword evidence="11" id="KW-0472">Membrane</keyword>
<dbReference type="FunFam" id="1.20.940.10:FF:000001">
    <property type="entry name" value="Protein transport protein Sec31A isoform A"/>
    <property type="match status" value="1"/>
</dbReference>
<feature type="compositionally biased region" description="Basic and acidic residues" evidence="18">
    <location>
        <begin position="518"/>
        <end position="529"/>
    </location>
</feature>
<evidence type="ECO:0000256" key="11">
    <source>
        <dbReference type="ARBA" id="ARBA00023136"/>
    </source>
</evidence>
<keyword evidence="10" id="KW-0653">Protein transport</keyword>
<evidence type="ECO:0000256" key="4">
    <source>
        <dbReference type="ARBA" id="ARBA00022448"/>
    </source>
</evidence>
<reference evidence="19" key="2">
    <citation type="submission" date="2025-09" db="UniProtKB">
        <authorList>
            <consortium name="Ensembl"/>
        </authorList>
    </citation>
    <scope>IDENTIFICATION</scope>
</reference>
<dbReference type="GO" id="GO:0030127">
    <property type="term" value="C:COPII vesicle coat"/>
    <property type="evidence" value="ECO:0007669"/>
    <property type="project" value="TreeGrafter"/>
</dbReference>
<feature type="region of interest" description="Disordered" evidence="18">
    <location>
        <begin position="1066"/>
        <end position="1113"/>
    </location>
</feature>
<dbReference type="PANTHER" id="PTHR13923">
    <property type="entry name" value="SEC31-RELATED PROTEIN"/>
    <property type="match status" value="1"/>
</dbReference>
<dbReference type="Gene3D" id="1.25.40.1030">
    <property type="match status" value="1"/>
</dbReference>
<keyword evidence="5" id="KW-0963">Cytoplasm</keyword>
<dbReference type="Gene3D" id="2.130.10.10">
    <property type="entry name" value="YVTN repeat-like/Quinoprotein amine dehydrogenase"/>
    <property type="match status" value="1"/>
</dbReference>
<evidence type="ECO:0000256" key="5">
    <source>
        <dbReference type="ARBA" id="ARBA00022490"/>
    </source>
</evidence>